<reference evidence="1 2" key="1">
    <citation type="submission" date="2020-07" db="EMBL/GenBank/DDBJ databases">
        <authorList>
            <person name="Feng X."/>
        </authorList>
    </citation>
    <scope>NUCLEOTIDE SEQUENCE [LARGE SCALE GENOMIC DNA]</scope>
    <source>
        <strain evidence="1 2">JCM14086</strain>
    </source>
</reference>
<dbReference type="Proteomes" id="UP000525652">
    <property type="component" value="Unassembled WGS sequence"/>
</dbReference>
<evidence type="ECO:0008006" key="3">
    <source>
        <dbReference type="Google" id="ProtNLM"/>
    </source>
</evidence>
<keyword evidence="2" id="KW-1185">Reference proteome</keyword>
<sequence length="278" mass="30716">MKFGRLQKSYFNADAGAYSIVTDRERTDGQITITEADGEADIVLSALGASSIPRGAAAGARQPLSVVQKDGSERAASVTINYPKNDGNELRIYRNAGDGFDFETGDVWFVFQRAGALLVGCMPEPQWRAIGTTDPHDDRFQATVDSTDNSQPKGVIEFAGKRYPRDPAVSRQAILNSGYICEFTGMATPFISKRTGMPYLEAHHLIPLGLQAAFNLNLDCVDNVVALNPLWHRAIHHAEPRMVQQILTDLSQKKESFLKIHNVDQFELIQLYGCEEIV</sequence>
<proteinExistence type="predicted"/>
<gene>
    <name evidence="1" type="ORF">H5P30_20840</name>
</gene>
<dbReference type="RefSeq" id="WP_185694851.1">
    <property type="nucleotide sequence ID" value="NZ_JACHVA010000140.1"/>
</dbReference>
<dbReference type="AlphaFoldDB" id="A0A7X1E622"/>
<dbReference type="EMBL" id="JACHVA010000140">
    <property type="protein sequence ID" value="MBC2604235.1"/>
    <property type="molecule type" value="Genomic_DNA"/>
</dbReference>
<protein>
    <recommendedName>
        <fullName evidence="3">HNH endonuclease</fullName>
    </recommendedName>
</protein>
<name>A0A7X1E622_9BACT</name>
<evidence type="ECO:0000313" key="2">
    <source>
        <dbReference type="Proteomes" id="UP000525652"/>
    </source>
</evidence>
<accession>A0A7X1E622</accession>
<evidence type="ECO:0000313" key="1">
    <source>
        <dbReference type="EMBL" id="MBC2604235.1"/>
    </source>
</evidence>
<organism evidence="1 2">
    <name type="scientific">Puniceicoccus vermicola</name>
    <dbReference type="NCBI Taxonomy" id="388746"/>
    <lineage>
        <taxon>Bacteria</taxon>
        <taxon>Pseudomonadati</taxon>
        <taxon>Verrucomicrobiota</taxon>
        <taxon>Opitutia</taxon>
        <taxon>Puniceicoccales</taxon>
        <taxon>Puniceicoccaceae</taxon>
        <taxon>Puniceicoccus</taxon>
    </lineage>
</organism>
<comment type="caution">
    <text evidence="1">The sequence shown here is derived from an EMBL/GenBank/DDBJ whole genome shotgun (WGS) entry which is preliminary data.</text>
</comment>